<evidence type="ECO:0000313" key="2">
    <source>
        <dbReference type="EMBL" id="MEE2024733.1"/>
    </source>
</evidence>
<dbReference type="Pfam" id="PF00069">
    <property type="entry name" value="Pkinase"/>
    <property type="match status" value="1"/>
</dbReference>
<keyword evidence="3" id="KW-1185">Reference proteome</keyword>
<gene>
    <name evidence="2" type="ORF">QWF21_10780</name>
</gene>
<dbReference type="PANTHER" id="PTHR23150">
    <property type="entry name" value="SULFATASE MODIFYING FACTOR 1, 2"/>
    <property type="match status" value="1"/>
</dbReference>
<dbReference type="InterPro" id="IPR016187">
    <property type="entry name" value="CTDL_fold"/>
</dbReference>
<organism evidence="2 3">
    <name type="scientific">Alkalimonas mucilaginosa</name>
    <dbReference type="NCBI Taxonomy" id="3057676"/>
    <lineage>
        <taxon>Bacteria</taxon>
        <taxon>Pseudomonadati</taxon>
        <taxon>Pseudomonadota</taxon>
        <taxon>Gammaproteobacteria</taxon>
        <taxon>Alkalimonas</taxon>
    </lineage>
</organism>
<dbReference type="SMART" id="SM00220">
    <property type="entry name" value="S_TKc"/>
    <property type="match status" value="1"/>
</dbReference>
<dbReference type="SUPFAM" id="SSF56112">
    <property type="entry name" value="Protein kinase-like (PK-like)"/>
    <property type="match status" value="1"/>
</dbReference>
<accession>A0ABU7JGB7</accession>
<dbReference type="PANTHER" id="PTHR23150:SF19">
    <property type="entry name" value="FORMYLGLYCINE-GENERATING ENZYME"/>
    <property type="match status" value="1"/>
</dbReference>
<feature type="domain" description="Protein kinase" evidence="1">
    <location>
        <begin position="19"/>
        <end position="302"/>
    </location>
</feature>
<dbReference type="InterPro" id="IPR011009">
    <property type="entry name" value="Kinase-like_dom_sf"/>
</dbReference>
<dbReference type="InterPro" id="IPR051043">
    <property type="entry name" value="Sulfatase_Mod_Factor_Kinase"/>
</dbReference>
<dbReference type="Proteomes" id="UP001339167">
    <property type="component" value="Unassembled WGS sequence"/>
</dbReference>
<sequence length="648" mass="71498">MKITDNRVPLSTGSPIQDYSIVKALAFDDISIHYRALSTSSNRLVTLTEFFPAALATRHSSFRDLSATEAAKAETLQSSIQNFARICSLLLECEHPNLNRTMACLHHGGTVLSVHEKLDAPSLLEYQQQRSSTQLDESDIQQLITPILQGVQCLHNKGIVHLDLQPKHIFVPQLSAPVITHFAQAQCIGQTSTLSGIVSLESVHPYLAPELLSKKSELNPASDIYALGMTLYSLMTGLELPLAQDRLSAILDNEVDPLPELSSQSNGYSDALIQLVTACVQLRQKDRPQSITEVLAILHGKAMPASKPTASNRIAPAIKAEQKDTAQSVPEAAVIATPVPARTTPEQSASDSPRTLQYSAGAAAALLLVAVTYVFSKPSTEDKELLNQHHSMERLAQLESQRLKETRQLYQLVTIPAGNFIMGCSGTNCPEEELPTRTIEVPSFQMMAHQVTFAMWDACVEQGGCNHRPRDEGWGRGNRPVMNVSYQEIVAEFIPWLNQASRQSFRLPSEVEWEYAARAGQHTPYQFGDSISCEQGRFGRRSGGECSNQLDGTAPVMSYSPNAFGLYDMHGNVWEWTQDCWNADYQQAVATTEPRLSGNCVRRVLRGGTWLSTQAQLSVSHRSSYDATLRHRNNGFRLMQPISANEAK</sequence>
<evidence type="ECO:0000259" key="1">
    <source>
        <dbReference type="PROSITE" id="PS50011"/>
    </source>
</evidence>
<dbReference type="InterPro" id="IPR005532">
    <property type="entry name" value="SUMF_dom"/>
</dbReference>
<protein>
    <submittedName>
        <fullName evidence="2">SUMF1/EgtB/PvdO family nonheme iron enzyme</fullName>
    </submittedName>
</protein>
<dbReference type="EMBL" id="JAUGZK010000007">
    <property type="protein sequence ID" value="MEE2024733.1"/>
    <property type="molecule type" value="Genomic_DNA"/>
</dbReference>
<dbReference type="SUPFAM" id="SSF56436">
    <property type="entry name" value="C-type lectin-like"/>
    <property type="match status" value="1"/>
</dbReference>
<dbReference type="InterPro" id="IPR000719">
    <property type="entry name" value="Prot_kinase_dom"/>
</dbReference>
<dbReference type="Pfam" id="PF03781">
    <property type="entry name" value="FGE-sulfatase"/>
    <property type="match status" value="1"/>
</dbReference>
<dbReference type="RefSeq" id="WP_330088060.1">
    <property type="nucleotide sequence ID" value="NZ_JAUGZK010000007.1"/>
</dbReference>
<dbReference type="InterPro" id="IPR042095">
    <property type="entry name" value="SUMF_sf"/>
</dbReference>
<dbReference type="Gene3D" id="3.90.1580.10">
    <property type="entry name" value="paralog of FGE (formylglycine-generating enzyme)"/>
    <property type="match status" value="1"/>
</dbReference>
<reference evidence="2 3" key="1">
    <citation type="submission" date="2023-06" db="EMBL/GenBank/DDBJ databases">
        <title>Alkalimonas sp., MEB004 an alkaliphilic bacterium isolated from Lonar Lake, India.</title>
        <authorList>
            <person name="Joshi A."/>
            <person name="Thite S."/>
        </authorList>
    </citation>
    <scope>NUCLEOTIDE SEQUENCE [LARGE SCALE GENOMIC DNA]</scope>
    <source>
        <strain evidence="2 3">MEB004</strain>
    </source>
</reference>
<evidence type="ECO:0000313" key="3">
    <source>
        <dbReference type="Proteomes" id="UP001339167"/>
    </source>
</evidence>
<dbReference type="PROSITE" id="PS50011">
    <property type="entry name" value="PROTEIN_KINASE_DOM"/>
    <property type="match status" value="1"/>
</dbReference>
<proteinExistence type="predicted"/>
<name>A0ABU7JGB7_9GAMM</name>
<dbReference type="Gene3D" id="1.10.510.10">
    <property type="entry name" value="Transferase(Phosphotransferase) domain 1"/>
    <property type="match status" value="1"/>
</dbReference>
<comment type="caution">
    <text evidence="2">The sequence shown here is derived from an EMBL/GenBank/DDBJ whole genome shotgun (WGS) entry which is preliminary data.</text>
</comment>